<gene>
    <name evidence="6" type="ORF">ACFOUO_00585</name>
</gene>
<keyword evidence="4" id="KW-0028">Amino-acid biosynthesis</keyword>
<evidence type="ECO:0000313" key="6">
    <source>
        <dbReference type="EMBL" id="MFC4075309.1"/>
    </source>
</evidence>
<dbReference type="RefSeq" id="WP_380701100.1">
    <property type="nucleotide sequence ID" value="NZ_JBHSAP010000003.1"/>
</dbReference>
<dbReference type="GO" id="GO:0008483">
    <property type="term" value="F:transaminase activity"/>
    <property type="evidence" value="ECO:0007669"/>
    <property type="project" value="UniProtKB-KW"/>
</dbReference>
<keyword evidence="2" id="KW-0808">Transferase</keyword>
<dbReference type="Proteomes" id="UP001595843">
    <property type="component" value="Unassembled WGS sequence"/>
</dbReference>
<evidence type="ECO:0000256" key="4">
    <source>
        <dbReference type="ARBA" id="ARBA00023102"/>
    </source>
</evidence>
<dbReference type="InterPro" id="IPR050106">
    <property type="entry name" value="HistidinolP_aminotransfase"/>
</dbReference>
<organism evidence="6 7">
    <name type="scientific">Salinithrix halophila</name>
    <dbReference type="NCBI Taxonomy" id="1485204"/>
    <lineage>
        <taxon>Bacteria</taxon>
        <taxon>Bacillati</taxon>
        <taxon>Bacillota</taxon>
        <taxon>Bacilli</taxon>
        <taxon>Bacillales</taxon>
        <taxon>Thermoactinomycetaceae</taxon>
        <taxon>Salinithrix</taxon>
    </lineage>
</organism>
<evidence type="ECO:0000256" key="3">
    <source>
        <dbReference type="ARBA" id="ARBA00022898"/>
    </source>
</evidence>
<feature type="domain" description="Aminotransferase class I/classII large" evidence="5">
    <location>
        <begin position="34"/>
        <end position="358"/>
    </location>
</feature>
<dbReference type="InterPro" id="IPR004839">
    <property type="entry name" value="Aminotransferase_I/II_large"/>
</dbReference>
<keyword evidence="7" id="KW-1185">Reference proteome</keyword>
<keyword evidence="4" id="KW-0368">Histidine biosynthesis</keyword>
<dbReference type="Gene3D" id="3.90.1150.10">
    <property type="entry name" value="Aspartate Aminotransferase, domain 1"/>
    <property type="match status" value="1"/>
</dbReference>
<dbReference type="Gene3D" id="3.40.640.10">
    <property type="entry name" value="Type I PLP-dependent aspartate aminotransferase-like (Major domain)"/>
    <property type="match status" value="1"/>
</dbReference>
<keyword evidence="1 6" id="KW-0032">Aminotransferase</keyword>
<keyword evidence="3" id="KW-0663">Pyridoxal phosphate</keyword>
<reference evidence="7" key="1">
    <citation type="journal article" date="2019" name="Int. J. Syst. Evol. Microbiol.">
        <title>The Global Catalogue of Microorganisms (GCM) 10K type strain sequencing project: providing services to taxonomists for standard genome sequencing and annotation.</title>
        <authorList>
            <consortium name="The Broad Institute Genomics Platform"/>
            <consortium name="The Broad Institute Genome Sequencing Center for Infectious Disease"/>
            <person name="Wu L."/>
            <person name="Ma J."/>
        </authorList>
    </citation>
    <scope>NUCLEOTIDE SEQUENCE [LARGE SCALE GENOMIC DNA]</scope>
    <source>
        <strain evidence="7">IBRC-M 10813</strain>
    </source>
</reference>
<dbReference type="SUPFAM" id="SSF53383">
    <property type="entry name" value="PLP-dependent transferases"/>
    <property type="match status" value="1"/>
</dbReference>
<dbReference type="InterPro" id="IPR015421">
    <property type="entry name" value="PyrdxlP-dep_Trfase_major"/>
</dbReference>
<evidence type="ECO:0000256" key="2">
    <source>
        <dbReference type="ARBA" id="ARBA00022679"/>
    </source>
</evidence>
<comment type="caution">
    <text evidence="6">The sequence shown here is derived from an EMBL/GenBank/DDBJ whole genome shotgun (WGS) entry which is preliminary data.</text>
</comment>
<evidence type="ECO:0000259" key="5">
    <source>
        <dbReference type="Pfam" id="PF00155"/>
    </source>
</evidence>
<dbReference type="InterPro" id="IPR015422">
    <property type="entry name" value="PyrdxlP-dep_Trfase_small"/>
</dbReference>
<accession>A0ABV8JDB3</accession>
<proteinExistence type="predicted"/>
<protein>
    <submittedName>
        <fullName evidence="6">Aminotransferase class I/II-fold pyridoxal phosphate-dependent enzyme</fullName>
    </submittedName>
</protein>
<dbReference type="CDD" id="cd00609">
    <property type="entry name" value="AAT_like"/>
    <property type="match status" value="1"/>
</dbReference>
<sequence length="368" mass="40660">MSNPPPFSRLVSSLPASVPFVPPEETERQKGRQIWLRLGANESTFGMSPKALEAMQQATAQSYLYGDATSYELRGELADFYGIERKNILIGSGIDELLGLTARVFLNPGDAVTTSLGGYPTFNYHVDGFGGILHTVPYQDFRNDLTGLAEKARETGSRILYLSNPDNPTGSFYPPEAIEKLRRSLSPDCLLLLDEAYVEFAGENAIWPIDPEDPQVIRTRTFSKAHGMAGARIGYILGNPKTLAAFDKIRNHFGVNRPAQAGALASLRDRTFLEAVVESVTEGKKEYARLAKETGFITLPSSTNFVTFDMGTAERARATMDDLWERGVFTRVPGTAPLNRLLRVSVGTPEERREFARVFREVVSSLPE</sequence>
<dbReference type="InterPro" id="IPR015424">
    <property type="entry name" value="PyrdxlP-dep_Trfase"/>
</dbReference>
<dbReference type="PANTHER" id="PTHR43643:SF3">
    <property type="entry name" value="HISTIDINOL-PHOSPHATE AMINOTRANSFERASE"/>
    <property type="match status" value="1"/>
</dbReference>
<dbReference type="Pfam" id="PF00155">
    <property type="entry name" value="Aminotran_1_2"/>
    <property type="match status" value="1"/>
</dbReference>
<dbReference type="PANTHER" id="PTHR43643">
    <property type="entry name" value="HISTIDINOL-PHOSPHATE AMINOTRANSFERASE 2"/>
    <property type="match status" value="1"/>
</dbReference>
<evidence type="ECO:0000313" key="7">
    <source>
        <dbReference type="Proteomes" id="UP001595843"/>
    </source>
</evidence>
<evidence type="ECO:0000256" key="1">
    <source>
        <dbReference type="ARBA" id="ARBA00022576"/>
    </source>
</evidence>
<name>A0ABV8JDB3_9BACL</name>
<dbReference type="EMBL" id="JBHSAP010000003">
    <property type="protein sequence ID" value="MFC4075309.1"/>
    <property type="molecule type" value="Genomic_DNA"/>
</dbReference>